<evidence type="ECO:0000256" key="8">
    <source>
        <dbReference type="SAM" id="MobiDB-lite"/>
    </source>
</evidence>
<dbReference type="PANTHER" id="PTHR12942:SF2">
    <property type="entry name" value="PRE-MRNA-SPLICING FACTOR SLU7"/>
    <property type="match status" value="1"/>
</dbReference>
<sequence length="490" mass="57049">MATASMAFKSREDHRKQLELEEARKAGLAPAELDEDGKEINPHIPQYMSSAPWYLNAERPSLKHQRKWKSDPNYTKACCGAMTHDSKSCMDRPRKVGAKYTNMHIAPDEKVETFELDYDGKRDRWNGYDPSTYSRVIERFEAIDEARRKYLKEQQLKKLEEKNNNQNGEDEASEEEDDEDDLKVDEAKVDESKQMDFAKVEKRVRTTGGGSTGTVRHSMREDPLPDSDPNEKFYVGDNQYRVSGQALEFKQLNIHAWEAFEKGQDVHMQAAPSQAELLYKNFKINKEKLKSEMKETVMEKYGNAASEEQLPKELLLGQSEREIEYDRAGRIIKGQEIALPKSKYEEDVYINNHTSVWGSWWKDHQWGYRCCRQTIRNSYCTGSAGIEAAEEATELMKANLARKEATEDKPKSIQEKQLASWGTEIPEDLVLDEKLLAEALKKEDERKREERDERKRKYNVKWNDEVTAEDMEAYRMKKVHHDDPMKDLLH</sequence>
<evidence type="ECO:0000256" key="7">
    <source>
        <dbReference type="RuleBase" id="RU367071"/>
    </source>
</evidence>
<dbReference type="InterPro" id="IPR021715">
    <property type="entry name" value="Slu7_dom"/>
</dbReference>
<keyword evidence="5 7" id="KW-0508">mRNA splicing</keyword>
<evidence type="ECO:0000313" key="10">
    <source>
        <dbReference type="EMBL" id="KAK1267066.1"/>
    </source>
</evidence>
<evidence type="ECO:0000313" key="11">
    <source>
        <dbReference type="Proteomes" id="UP001179952"/>
    </source>
</evidence>
<gene>
    <name evidence="10" type="ORF">QJS04_geneDACA015305</name>
</gene>
<comment type="subunit">
    <text evidence="7">Associated with the spliceosome.</text>
</comment>
<protein>
    <recommendedName>
        <fullName evidence="7">Pre-mRNA-splicing factor SLU7</fullName>
    </recommendedName>
</protein>
<feature type="region of interest" description="Disordered" evidence="8">
    <location>
        <begin position="441"/>
        <end position="460"/>
    </location>
</feature>
<feature type="compositionally biased region" description="Basic and acidic residues" evidence="8">
    <location>
        <begin position="441"/>
        <end position="455"/>
    </location>
</feature>
<evidence type="ECO:0000256" key="2">
    <source>
        <dbReference type="ARBA" id="ARBA00007203"/>
    </source>
</evidence>
<comment type="caution">
    <text evidence="10">The sequence shown here is derived from an EMBL/GenBank/DDBJ whole genome shotgun (WGS) entry which is preliminary data.</text>
</comment>
<feature type="compositionally biased region" description="Acidic residues" evidence="8">
    <location>
        <begin position="168"/>
        <end position="183"/>
    </location>
</feature>
<proteinExistence type="inferred from homology"/>
<feature type="domain" description="Pre-mRNA-splicing factor SLU7" evidence="9">
    <location>
        <begin position="218"/>
        <end position="359"/>
    </location>
</feature>
<evidence type="ECO:0000256" key="3">
    <source>
        <dbReference type="ARBA" id="ARBA00022664"/>
    </source>
</evidence>
<reference evidence="10" key="1">
    <citation type="journal article" date="2023" name="Nat. Commun.">
        <title>Diploid and tetraploid genomes of Acorus and the evolution of monocots.</title>
        <authorList>
            <person name="Ma L."/>
            <person name="Liu K.W."/>
            <person name="Li Z."/>
            <person name="Hsiao Y.Y."/>
            <person name="Qi Y."/>
            <person name="Fu T."/>
            <person name="Tang G.D."/>
            <person name="Zhang D."/>
            <person name="Sun W.H."/>
            <person name="Liu D.K."/>
            <person name="Li Y."/>
            <person name="Chen G.Z."/>
            <person name="Liu X.D."/>
            <person name="Liao X.Y."/>
            <person name="Jiang Y.T."/>
            <person name="Yu X."/>
            <person name="Hao Y."/>
            <person name="Huang J."/>
            <person name="Zhao X.W."/>
            <person name="Ke S."/>
            <person name="Chen Y.Y."/>
            <person name="Wu W.L."/>
            <person name="Hsu J.L."/>
            <person name="Lin Y.F."/>
            <person name="Huang M.D."/>
            <person name="Li C.Y."/>
            <person name="Huang L."/>
            <person name="Wang Z.W."/>
            <person name="Zhao X."/>
            <person name="Zhong W.Y."/>
            <person name="Peng D.H."/>
            <person name="Ahmad S."/>
            <person name="Lan S."/>
            <person name="Zhang J.S."/>
            <person name="Tsai W.C."/>
            <person name="Van de Peer Y."/>
            <person name="Liu Z.J."/>
        </authorList>
    </citation>
    <scope>NUCLEOTIDE SEQUENCE</scope>
    <source>
        <strain evidence="10">SCP</strain>
    </source>
</reference>
<accession>A0AAV9AT10</accession>
<keyword evidence="3 7" id="KW-0507">mRNA processing</keyword>
<comment type="subcellular location">
    <subcellularLocation>
        <location evidence="1 7">Nucleus</location>
    </subcellularLocation>
</comment>
<dbReference type="AlphaFoldDB" id="A0AAV9AT10"/>
<feature type="region of interest" description="Disordered" evidence="8">
    <location>
        <begin position="205"/>
        <end position="228"/>
    </location>
</feature>
<dbReference type="GO" id="GO:0030628">
    <property type="term" value="F:pre-mRNA 3'-splice site binding"/>
    <property type="evidence" value="ECO:0007669"/>
    <property type="project" value="UniProtKB-UniRule"/>
</dbReference>
<comment type="similarity">
    <text evidence="2 7">Belongs to the SLU7 family.</text>
</comment>
<dbReference type="Proteomes" id="UP001179952">
    <property type="component" value="Unassembled WGS sequence"/>
</dbReference>
<keyword evidence="4 7" id="KW-0747">Spliceosome</keyword>
<dbReference type="EMBL" id="JAUJYN010000007">
    <property type="protein sequence ID" value="KAK1267066.1"/>
    <property type="molecule type" value="Genomic_DNA"/>
</dbReference>
<dbReference type="GO" id="GO:0005681">
    <property type="term" value="C:spliceosomal complex"/>
    <property type="evidence" value="ECO:0007669"/>
    <property type="project" value="UniProtKB-UniRule"/>
</dbReference>
<evidence type="ECO:0000256" key="1">
    <source>
        <dbReference type="ARBA" id="ARBA00004123"/>
    </source>
</evidence>
<evidence type="ECO:0000259" key="9">
    <source>
        <dbReference type="Pfam" id="PF11708"/>
    </source>
</evidence>
<evidence type="ECO:0000256" key="4">
    <source>
        <dbReference type="ARBA" id="ARBA00022728"/>
    </source>
</evidence>
<name>A0AAV9AT10_ACOGR</name>
<organism evidence="10 11">
    <name type="scientific">Acorus gramineus</name>
    <name type="common">Dwarf sweet flag</name>
    <dbReference type="NCBI Taxonomy" id="55184"/>
    <lineage>
        <taxon>Eukaryota</taxon>
        <taxon>Viridiplantae</taxon>
        <taxon>Streptophyta</taxon>
        <taxon>Embryophyta</taxon>
        <taxon>Tracheophyta</taxon>
        <taxon>Spermatophyta</taxon>
        <taxon>Magnoliopsida</taxon>
        <taxon>Liliopsida</taxon>
        <taxon>Acoraceae</taxon>
        <taxon>Acorus</taxon>
    </lineage>
</organism>
<keyword evidence="6 7" id="KW-0539">Nucleus</keyword>
<keyword evidence="11" id="KW-1185">Reference proteome</keyword>
<feature type="region of interest" description="Disordered" evidence="8">
    <location>
        <begin position="158"/>
        <end position="188"/>
    </location>
</feature>
<evidence type="ECO:0000256" key="5">
    <source>
        <dbReference type="ARBA" id="ARBA00023187"/>
    </source>
</evidence>
<reference evidence="10" key="2">
    <citation type="submission" date="2023-06" db="EMBL/GenBank/DDBJ databases">
        <authorList>
            <person name="Ma L."/>
            <person name="Liu K.-W."/>
            <person name="Li Z."/>
            <person name="Hsiao Y.-Y."/>
            <person name="Qi Y."/>
            <person name="Fu T."/>
            <person name="Tang G."/>
            <person name="Zhang D."/>
            <person name="Sun W.-H."/>
            <person name="Liu D.-K."/>
            <person name="Li Y."/>
            <person name="Chen G.-Z."/>
            <person name="Liu X.-D."/>
            <person name="Liao X.-Y."/>
            <person name="Jiang Y.-T."/>
            <person name="Yu X."/>
            <person name="Hao Y."/>
            <person name="Huang J."/>
            <person name="Zhao X.-W."/>
            <person name="Ke S."/>
            <person name="Chen Y.-Y."/>
            <person name="Wu W.-L."/>
            <person name="Hsu J.-L."/>
            <person name="Lin Y.-F."/>
            <person name="Huang M.-D."/>
            <person name="Li C.-Y."/>
            <person name="Huang L."/>
            <person name="Wang Z.-W."/>
            <person name="Zhao X."/>
            <person name="Zhong W.-Y."/>
            <person name="Peng D.-H."/>
            <person name="Ahmad S."/>
            <person name="Lan S."/>
            <person name="Zhang J.-S."/>
            <person name="Tsai W.-C."/>
            <person name="Van De Peer Y."/>
            <person name="Liu Z.-J."/>
        </authorList>
    </citation>
    <scope>NUCLEOTIDE SEQUENCE</scope>
    <source>
        <strain evidence="10">SCP</strain>
        <tissue evidence="10">Leaves</tissue>
    </source>
</reference>
<feature type="domain" description="Pre-mRNA-splicing factor SLU7" evidence="9">
    <location>
        <begin position="116"/>
        <end position="206"/>
    </location>
</feature>
<comment type="function">
    <text evidence="7">Involved in pre-mRNA splicing.</text>
</comment>
<dbReference type="PANTHER" id="PTHR12942">
    <property type="entry name" value="STEP II SPLICING FACTOR SLU7"/>
    <property type="match status" value="1"/>
</dbReference>
<dbReference type="GO" id="GO:0000398">
    <property type="term" value="P:mRNA splicing, via spliceosome"/>
    <property type="evidence" value="ECO:0007669"/>
    <property type="project" value="UniProtKB-UniRule"/>
</dbReference>
<dbReference type="InterPro" id="IPR039974">
    <property type="entry name" value="Splicing_factor_SLU7"/>
</dbReference>
<dbReference type="Pfam" id="PF11708">
    <property type="entry name" value="Slu7"/>
    <property type="match status" value="2"/>
</dbReference>
<evidence type="ECO:0000256" key="6">
    <source>
        <dbReference type="ARBA" id="ARBA00023242"/>
    </source>
</evidence>